<comment type="similarity">
    <text evidence="1 6">Belongs to the peptidase S8 family.</text>
</comment>
<dbReference type="PANTHER" id="PTHR43399">
    <property type="entry name" value="SUBTILISIN-RELATED"/>
    <property type="match status" value="1"/>
</dbReference>
<dbReference type="RefSeq" id="WP_263735611.1">
    <property type="nucleotide sequence ID" value="NZ_JAOWKY010000004.1"/>
</dbReference>
<evidence type="ECO:0000256" key="4">
    <source>
        <dbReference type="ARBA" id="ARBA00022801"/>
    </source>
</evidence>
<evidence type="ECO:0000259" key="7">
    <source>
        <dbReference type="Pfam" id="PF00082"/>
    </source>
</evidence>
<reference evidence="8 9" key="1">
    <citation type="submission" date="2022-10" db="EMBL/GenBank/DDBJ databases">
        <title>Defluviimonas sp. nov., isolated from ocean surface water.</title>
        <authorList>
            <person name="He W."/>
            <person name="Wang L."/>
            <person name="Zhang D.-F."/>
        </authorList>
    </citation>
    <scope>NUCLEOTIDE SEQUENCE [LARGE SCALE GENOMIC DNA]</scope>
    <source>
        <strain evidence="8 9">WL0002</strain>
    </source>
</reference>
<dbReference type="Gene3D" id="3.40.50.200">
    <property type="entry name" value="Peptidase S8/S53 domain"/>
    <property type="match status" value="1"/>
</dbReference>
<dbReference type="InterPro" id="IPR036852">
    <property type="entry name" value="Peptidase_S8/S53_dom_sf"/>
</dbReference>
<evidence type="ECO:0000256" key="3">
    <source>
        <dbReference type="ARBA" id="ARBA00022729"/>
    </source>
</evidence>
<protein>
    <submittedName>
        <fullName evidence="8">S8 family serine peptidase</fullName>
    </submittedName>
</protein>
<dbReference type="InterPro" id="IPR015500">
    <property type="entry name" value="Peptidase_S8_subtilisin-rel"/>
</dbReference>
<proteinExistence type="inferred from homology"/>
<organism evidence="8 9">
    <name type="scientific">Albidovulum marisflavi</name>
    <dbReference type="NCBI Taxonomy" id="2984159"/>
    <lineage>
        <taxon>Bacteria</taxon>
        <taxon>Pseudomonadati</taxon>
        <taxon>Pseudomonadota</taxon>
        <taxon>Alphaproteobacteria</taxon>
        <taxon>Rhodobacterales</taxon>
        <taxon>Paracoccaceae</taxon>
        <taxon>Albidovulum</taxon>
    </lineage>
</organism>
<evidence type="ECO:0000313" key="9">
    <source>
        <dbReference type="Proteomes" id="UP001652542"/>
    </source>
</evidence>
<dbReference type="SUPFAM" id="SSF52743">
    <property type="entry name" value="Subtilisin-like"/>
    <property type="match status" value="1"/>
</dbReference>
<sequence>MPRLSHDRTAKSVSAARCRGNLQRALLGGCALLVLASCGGSGEDGGTTDYSVDTPVGADSGGSGILGSYYVSTFAPYEALAAQLRSSALYAVQQVRWSFSGAGTSFDSFAPASARVEYAHAAGLTGKGQVISIVDAGFLTTHETIADSIVNTQGNLPVHSHGTGVASVAAGYSDTMVGVAPNASLALGAYGTTSSLTNATNAARNLGAVVQNNSWGFVDPVNGGTLYVSADSFQTVFGTGNTYSAALESYAADGVVVFAVSNDTSDTNSGLMEALPLLMPQLESGWLAVGNAVPDFDASGINSVQLISSACHEAAAWCLLADGSWMSASGTADDAYRFATGSSFAAPQVSGALALLAEAFPTLTPHDLRLRLLASADNSFFSPTDWLEIESGLKHGYDETYGHGFLDIRAALLPIGTPRVTLSNGDVVMLDQPAVVSGSAFGDAVTRGLAAVDISATDSLSAEFRTSGATLAATAGLPELGTTRLARAFSTGLETRRVARTGGISEPFEALPGRTLAASLPGDGLSTSVLVPEGGAGDYGLSVSTALSSGSSRLDLGLKVARDQGTVLGLGDDSAGSDLFAVQLALSQDLAGDGFLSLTGEVGLADLQGADIFSGVSTASFNSLGVEVGTRNVAANGDRLAFGAKLPMAVTSGRAVAVLPVTRAAGSTSHEAIAIDLAPEARQMDFAVSYQRPFGDNLELMLEFVHSQNQGNRANAQDSAAIVALTWAF</sequence>
<feature type="domain" description="Peptidase S8/S53" evidence="7">
    <location>
        <begin position="126"/>
        <end position="404"/>
    </location>
</feature>
<dbReference type="EMBL" id="JAOWKY010000004">
    <property type="protein sequence ID" value="MCV2869941.1"/>
    <property type="molecule type" value="Genomic_DNA"/>
</dbReference>
<dbReference type="Pfam" id="PF00082">
    <property type="entry name" value="Peptidase_S8"/>
    <property type="match status" value="1"/>
</dbReference>
<dbReference type="Proteomes" id="UP001652542">
    <property type="component" value="Unassembled WGS sequence"/>
</dbReference>
<dbReference type="PROSITE" id="PS00137">
    <property type="entry name" value="SUBTILASE_HIS"/>
    <property type="match status" value="1"/>
</dbReference>
<dbReference type="PRINTS" id="PR00723">
    <property type="entry name" value="SUBTILISIN"/>
</dbReference>
<dbReference type="PANTHER" id="PTHR43399:SF4">
    <property type="entry name" value="CELL WALL-ASSOCIATED PROTEASE"/>
    <property type="match status" value="1"/>
</dbReference>
<dbReference type="PROSITE" id="PS00136">
    <property type="entry name" value="SUBTILASE_ASP"/>
    <property type="match status" value="1"/>
</dbReference>
<dbReference type="InterPro" id="IPR022398">
    <property type="entry name" value="Peptidase_S8_His-AS"/>
</dbReference>
<evidence type="ECO:0000256" key="5">
    <source>
        <dbReference type="ARBA" id="ARBA00022825"/>
    </source>
</evidence>
<feature type="active site" description="Charge relay system" evidence="6">
    <location>
        <position position="161"/>
    </location>
</feature>
<evidence type="ECO:0000256" key="2">
    <source>
        <dbReference type="ARBA" id="ARBA00022670"/>
    </source>
</evidence>
<dbReference type="CDD" id="cd04848">
    <property type="entry name" value="Peptidases_S8_Autotransporter_serine_protease_like"/>
    <property type="match status" value="1"/>
</dbReference>
<keyword evidence="4 6" id="KW-0378">Hydrolase</keyword>
<feature type="active site" description="Charge relay system" evidence="6">
    <location>
        <position position="343"/>
    </location>
</feature>
<name>A0ABT2ZGT8_9RHOB</name>
<dbReference type="InterPro" id="IPR034061">
    <property type="entry name" value="Peptidases_S8_Autotransporter"/>
</dbReference>
<dbReference type="PROSITE" id="PS51892">
    <property type="entry name" value="SUBTILASE"/>
    <property type="match status" value="1"/>
</dbReference>
<gene>
    <name evidence="8" type="ORF">OEW28_15020</name>
</gene>
<dbReference type="InterPro" id="IPR051048">
    <property type="entry name" value="Peptidase_S8/S53_subtilisin"/>
</dbReference>
<keyword evidence="2 6" id="KW-0645">Protease</keyword>
<comment type="caution">
    <text evidence="8">The sequence shown here is derived from an EMBL/GenBank/DDBJ whole genome shotgun (WGS) entry which is preliminary data.</text>
</comment>
<dbReference type="InterPro" id="IPR000209">
    <property type="entry name" value="Peptidase_S8/S53_dom"/>
</dbReference>
<accession>A0ABT2ZGT8</accession>
<dbReference type="InterPro" id="IPR023827">
    <property type="entry name" value="Peptidase_S8_Asp-AS"/>
</dbReference>
<keyword evidence="3" id="KW-0732">Signal</keyword>
<evidence type="ECO:0000256" key="1">
    <source>
        <dbReference type="ARBA" id="ARBA00011073"/>
    </source>
</evidence>
<evidence type="ECO:0000256" key="6">
    <source>
        <dbReference type="PROSITE-ProRule" id="PRU01240"/>
    </source>
</evidence>
<feature type="active site" description="Charge relay system" evidence="6">
    <location>
        <position position="135"/>
    </location>
</feature>
<keyword evidence="9" id="KW-1185">Reference proteome</keyword>
<evidence type="ECO:0000313" key="8">
    <source>
        <dbReference type="EMBL" id="MCV2869941.1"/>
    </source>
</evidence>
<keyword evidence="5 6" id="KW-0720">Serine protease</keyword>